<dbReference type="GO" id="GO:0004605">
    <property type="term" value="F:phosphatidate cytidylyltransferase activity"/>
    <property type="evidence" value="ECO:0007669"/>
    <property type="project" value="UniProtKB-EC"/>
</dbReference>
<feature type="transmembrane region" description="Helical" evidence="19">
    <location>
        <begin position="196"/>
        <end position="215"/>
    </location>
</feature>
<comment type="catalytic activity">
    <reaction evidence="1 18">
        <text>a 1,2-diacyl-sn-glycero-3-phosphate + CTP + H(+) = a CDP-1,2-diacyl-sn-glycerol + diphosphate</text>
        <dbReference type="Rhea" id="RHEA:16229"/>
        <dbReference type="ChEBI" id="CHEBI:15378"/>
        <dbReference type="ChEBI" id="CHEBI:33019"/>
        <dbReference type="ChEBI" id="CHEBI:37563"/>
        <dbReference type="ChEBI" id="CHEBI:58332"/>
        <dbReference type="ChEBI" id="CHEBI:58608"/>
        <dbReference type="EC" id="2.7.7.41"/>
    </reaction>
</comment>
<evidence type="ECO:0000256" key="3">
    <source>
        <dbReference type="ARBA" id="ARBA00005119"/>
    </source>
</evidence>
<dbReference type="PROSITE" id="PS01315">
    <property type="entry name" value="CDS"/>
    <property type="match status" value="1"/>
</dbReference>
<evidence type="ECO:0000256" key="13">
    <source>
        <dbReference type="ARBA" id="ARBA00022989"/>
    </source>
</evidence>
<sequence>MLKQRITTAIVLGVILLAILFYVPMEVFTWLALAIFGYGAYEWSKLAEIKSKVNQLVYSAGLMGVGGAIYLLYLDSSLWTLTGSLTEKNYNLMFIACIWWAISSVLVLIYPRGKRVWQHNCIVKSSFGYFTLIPAWLALVTLREWDHAINFNAGAWLALFVFGIVWAADVGAYFSGKRFGARKLMPNVSPGKTIEGFIGGIVAVVILTLVVLWNQNVSFENWPVMIICCVVIGVISAFGDLSESMLKRDAGIKDSGNIFPGHGGLLDRIDSLTAAMPVFLVFFTHYYN</sequence>
<keyword evidence="21" id="KW-1185">Reference proteome</keyword>
<evidence type="ECO:0000256" key="17">
    <source>
        <dbReference type="ARBA" id="ARBA00023264"/>
    </source>
</evidence>
<evidence type="ECO:0000256" key="7">
    <source>
        <dbReference type="ARBA" id="ARBA00019373"/>
    </source>
</evidence>
<keyword evidence="8" id="KW-1003">Cell membrane</keyword>
<dbReference type="InterPro" id="IPR000374">
    <property type="entry name" value="PC_trans"/>
</dbReference>
<keyword evidence="10 18" id="KW-0808">Transferase</keyword>
<dbReference type="AlphaFoldDB" id="A0A2S7UVA8"/>
<feature type="transmembrane region" description="Helical" evidence="19">
    <location>
        <begin position="122"/>
        <end position="142"/>
    </location>
</feature>
<evidence type="ECO:0000256" key="14">
    <source>
        <dbReference type="ARBA" id="ARBA00023098"/>
    </source>
</evidence>
<feature type="transmembrane region" description="Helical" evidence="19">
    <location>
        <begin position="93"/>
        <end position="110"/>
    </location>
</feature>
<comment type="similarity">
    <text evidence="5 18">Belongs to the CDS family.</text>
</comment>
<evidence type="ECO:0000256" key="5">
    <source>
        <dbReference type="ARBA" id="ARBA00010185"/>
    </source>
</evidence>
<dbReference type="EMBL" id="MSCH01000003">
    <property type="protein sequence ID" value="PQJ53668.1"/>
    <property type="molecule type" value="Genomic_DNA"/>
</dbReference>
<evidence type="ECO:0000256" key="2">
    <source>
        <dbReference type="ARBA" id="ARBA00004651"/>
    </source>
</evidence>
<evidence type="ECO:0000313" key="21">
    <source>
        <dbReference type="Proteomes" id="UP000239007"/>
    </source>
</evidence>
<dbReference type="EC" id="2.7.7.41" evidence="6 18"/>
<keyword evidence="15 19" id="KW-0472">Membrane</keyword>
<evidence type="ECO:0000256" key="19">
    <source>
        <dbReference type="SAM" id="Phobius"/>
    </source>
</evidence>
<keyword evidence="13 19" id="KW-1133">Transmembrane helix</keyword>
<proteinExistence type="inferred from homology"/>
<evidence type="ECO:0000256" key="4">
    <source>
        <dbReference type="ARBA" id="ARBA00005189"/>
    </source>
</evidence>
<keyword evidence="16" id="KW-0594">Phospholipid biosynthesis</keyword>
<comment type="pathway">
    <text evidence="3 18">Phospholipid metabolism; CDP-diacylglycerol biosynthesis; CDP-diacylglycerol from sn-glycerol 3-phosphate: step 3/3.</text>
</comment>
<dbReference type="GO" id="GO:0005886">
    <property type="term" value="C:plasma membrane"/>
    <property type="evidence" value="ECO:0007669"/>
    <property type="project" value="UniProtKB-SubCell"/>
</dbReference>
<organism evidence="20 21">
    <name type="scientific">Psychrosphaera saromensis</name>
    <dbReference type="NCBI Taxonomy" id="716813"/>
    <lineage>
        <taxon>Bacteria</taxon>
        <taxon>Pseudomonadati</taxon>
        <taxon>Pseudomonadota</taxon>
        <taxon>Gammaproteobacteria</taxon>
        <taxon>Alteromonadales</taxon>
        <taxon>Pseudoalteromonadaceae</taxon>
        <taxon>Psychrosphaera</taxon>
    </lineage>
</organism>
<feature type="transmembrane region" description="Helical" evidence="19">
    <location>
        <begin position="154"/>
        <end position="175"/>
    </location>
</feature>
<evidence type="ECO:0000256" key="8">
    <source>
        <dbReference type="ARBA" id="ARBA00022475"/>
    </source>
</evidence>
<evidence type="ECO:0000256" key="11">
    <source>
        <dbReference type="ARBA" id="ARBA00022692"/>
    </source>
</evidence>
<evidence type="ECO:0000256" key="1">
    <source>
        <dbReference type="ARBA" id="ARBA00001698"/>
    </source>
</evidence>
<gene>
    <name evidence="20" type="ORF">BTO11_08305</name>
</gene>
<protein>
    <recommendedName>
        <fullName evidence="7 18">Phosphatidate cytidylyltransferase</fullName>
        <ecNumber evidence="6 18">2.7.7.41</ecNumber>
    </recommendedName>
</protein>
<dbReference type="PANTHER" id="PTHR46382">
    <property type="entry name" value="PHOSPHATIDATE CYTIDYLYLTRANSFERASE"/>
    <property type="match status" value="1"/>
</dbReference>
<evidence type="ECO:0000256" key="10">
    <source>
        <dbReference type="ARBA" id="ARBA00022679"/>
    </source>
</evidence>
<accession>A0A2S7UVA8</accession>
<keyword evidence="9" id="KW-0444">Lipid biosynthesis</keyword>
<dbReference type="GO" id="GO:0016024">
    <property type="term" value="P:CDP-diacylglycerol biosynthetic process"/>
    <property type="evidence" value="ECO:0007669"/>
    <property type="project" value="UniProtKB-UniPathway"/>
</dbReference>
<dbReference type="UniPathway" id="UPA00557">
    <property type="reaction ID" value="UER00614"/>
</dbReference>
<keyword evidence="17" id="KW-1208">Phospholipid metabolism</keyword>
<feature type="transmembrane region" description="Helical" evidence="19">
    <location>
        <begin position="6"/>
        <end position="36"/>
    </location>
</feature>
<evidence type="ECO:0000256" key="9">
    <source>
        <dbReference type="ARBA" id="ARBA00022516"/>
    </source>
</evidence>
<name>A0A2S7UVA8_9GAMM</name>
<dbReference type="Pfam" id="PF01148">
    <property type="entry name" value="CTP_transf_1"/>
    <property type="match status" value="1"/>
</dbReference>
<comment type="caution">
    <text evidence="20">The sequence shown here is derived from an EMBL/GenBank/DDBJ whole genome shotgun (WGS) entry which is preliminary data.</text>
</comment>
<evidence type="ECO:0000256" key="15">
    <source>
        <dbReference type="ARBA" id="ARBA00023136"/>
    </source>
</evidence>
<feature type="transmembrane region" description="Helical" evidence="19">
    <location>
        <begin position="221"/>
        <end position="239"/>
    </location>
</feature>
<evidence type="ECO:0000313" key="20">
    <source>
        <dbReference type="EMBL" id="PQJ53668.1"/>
    </source>
</evidence>
<dbReference type="RefSeq" id="WP_105052159.1">
    <property type="nucleotide sequence ID" value="NZ_BMYG01000002.1"/>
</dbReference>
<comment type="subcellular location">
    <subcellularLocation>
        <location evidence="2">Cell membrane</location>
        <topology evidence="2">Multi-pass membrane protein</topology>
    </subcellularLocation>
</comment>
<evidence type="ECO:0000256" key="16">
    <source>
        <dbReference type="ARBA" id="ARBA00023209"/>
    </source>
</evidence>
<dbReference type="OrthoDB" id="9799199at2"/>
<keyword evidence="12 18" id="KW-0548">Nucleotidyltransferase</keyword>
<keyword evidence="14" id="KW-0443">Lipid metabolism</keyword>
<feature type="transmembrane region" description="Helical" evidence="19">
    <location>
        <begin position="56"/>
        <end position="73"/>
    </location>
</feature>
<evidence type="ECO:0000256" key="12">
    <source>
        <dbReference type="ARBA" id="ARBA00022695"/>
    </source>
</evidence>
<dbReference type="Proteomes" id="UP000239007">
    <property type="component" value="Unassembled WGS sequence"/>
</dbReference>
<keyword evidence="11 18" id="KW-0812">Transmembrane</keyword>
<comment type="pathway">
    <text evidence="4">Lipid metabolism.</text>
</comment>
<evidence type="ECO:0000256" key="6">
    <source>
        <dbReference type="ARBA" id="ARBA00012487"/>
    </source>
</evidence>
<evidence type="ECO:0000256" key="18">
    <source>
        <dbReference type="RuleBase" id="RU003938"/>
    </source>
</evidence>
<dbReference type="PANTHER" id="PTHR46382:SF1">
    <property type="entry name" value="PHOSPHATIDATE CYTIDYLYLTRANSFERASE"/>
    <property type="match status" value="1"/>
</dbReference>
<reference evidence="20 21" key="1">
    <citation type="submission" date="2016-12" db="EMBL/GenBank/DDBJ databases">
        <title>Diversity of luminous bacteria.</title>
        <authorList>
            <person name="Yoshizawa S."/>
            <person name="Kogure K."/>
        </authorList>
    </citation>
    <scope>NUCLEOTIDE SEQUENCE [LARGE SCALE GENOMIC DNA]</scope>
    <source>
        <strain evidence="20 21">SA4-48</strain>
    </source>
</reference>